<gene>
    <name evidence="12" type="ORF">EWM64_g7689</name>
</gene>
<evidence type="ECO:0000256" key="7">
    <source>
        <dbReference type="ARBA" id="ARBA00043129"/>
    </source>
</evidence>
<evidence type="ECO:0000256" key="6">
    <source>
        <dbReference type="ARBA" id="ARBA00039449"/>
    </source>
</evidence>
<dbReference type="SUPFAM" id="SSF53335">
    <property type="entry name" value="S-adenosyl-L-methionine-dependent methyltransferases"/>
    <property type="match status" value="2"/>
</dbReference>
<comment type="caution">
    <text evidence="12">The sequence shown here is derived from an EMBL/GenBank/DDBJ whole genome shotgun (WGS) entry which is preliminary data.</text>
</comment>
<evidence type="ECO:0000256" key="2">
    <source>
        <dbReference type="ARBA" id="ARBA00022603"/>
    </source>
</evidence>
<keyword evidence="2" id="KW-0489">Methyltransferase</keyword>
<dbReference type="STRING" id="135208.A0A4Y9ZQL7"/>
<organism evidence="12 13">
    <name type="scientific">Hericium alpestre</name>
    <dbReference type="NCBI Taxonomy" id="135208"/>
    <lineage>
        <taxon>Eukaryota</taxon>
        <taxon>Fungi</taxon>
        <taxon>Dikarya</taxon>
        <taxon>Basidiomycota</taxon>
        <taxon>Agaricomycotina</taxon>
        <taxon>Agaricomycetes</taxon>
        <taxon>Russulales</taxon>
        <taxon>Hericiaceae</taxon>
        <taxon>Hericium</taxon>
    </lineage>
</organism>
<keyword evidence="4" id="KW-0949">S-adenosyl-L-methionine</keyword>
<dbReference type="PANTHER" id="PTHR12753">
    <property type="entry name" value="AD-003 - RELATED"/>
    <property type="match status" value="1"/>
</dbReference>
<dbReference type="GO" id="GO:0071885">
    <property type="term" value="F:N-terminal protein N-methyltransferase activity"/>
    <property type="evidence" value="ECO:0007669"/>
    <property type="project" value="UniProtKB-EC"/>
</dbReference>
<name>A0A4Y9ZQL7_9AGAM</name>
<evidence type="ECO:0000256" key="10">
    <source>
        <dbReference type="ARBA" id="ARBA00048167"/>
    </source>
</evidence>
<dbReference type="GO" id="GO:0032259">
    <property type="term" value="P:methylation"/>
    <property type="evidence" value="ECO:0007669"/>
    <property type="project" value="UniProtKB-KW"/>
</dbReference>
<dbReference type="Gene3D" id="3.40.50.150">
    <property type="entry name" value="Vaccinia Virus protein VP39"/>
    <property type="match status" value="1"/>
</dbReference>
<keyword evidence="13" id="KW-1185">Reference proteome</keyword>
<dbReference type="InterPro" id="IPR008576">
    <property type="entry name" value="MeTrfase_NTM1"/>
</dbReference>
<comment type="catalytic activity">
    <reaction evidence="8">
        <text>N-terminal L-seryl-L-prolyl-L-lysyl-[protein] + 3 S-adenosyl-L-methionine = N-terminal N,N,N-trimethyl-L-seryl-L-prolyl-L-lysyl-[protein] + 3 S-adenosyl-L-homocysteine + 3 H(+)</text>
        <dbReference type="Rhea" id="RHEA:54724"/>
        <dbReference type="Rhea" id="RHEA-COMP:13789"/>
        <dbReference type="Rhea" id="RHEA-COMP:13973"/>
        <dbReference type="ChEBI" id="CHEBI:15378"/>
        <dbReference type="ChEBI" id="CHEBI:57856"/>
        <dbReference type="ChEBI" id="CHEBI:59789"/>
        <dbReference type="ChEBI" id="CHEBI:138061"/>
        <dbReference type="ChEBI" id="CHEBI:138317"/>
        <dbReference type="EC" id="2.1.1.244"/>
    </reaction>
</comment>
<evidence type="ECO:0000256" key="11">
    <source>
        <dbReference type="SAM" id="MobiDB-lite"/>
    </source>
</evidence>
<accession>A0A4Y9ZQL7</accession>
<keyword evidence="3" id="KW-0808">Transferase</keyword>
<evidence type="ECO:0000256" key="5">
    <source>
        <dbReference type="ARBA" id="ARBA00039112"/>
    </source>
</evidence>
<dbReference type="Pfam" id="PF05891">
    <property type="entry name" value="Methyltransf_PK"/>
    <property type="match status" value="2"/>
</dbReference>
<evidence type="ECO:0000256" key="8">
    <source>
        <dbReference type="ARBA" id="ARBA00047306"/>
    </source>
</evidence>
<comment type="catalytic activity">
    <reaction evidence="10">
        <text>N-terminal L-alanyl-L-prolyl-L-lysyl-[protein] + 3 S-adenosyl-L-methionine = N-terminal N,N,N-trimethyl-L-alanyl-L-prolyl-L-lysyl-[protein] + 3 S-adenosyl-L-homocysteine + 3 H(+)</text>
        <dbReference type="Rhea" id="RHEA:54712"/>
        <dbReference type="Rhea" id="RHEA-COMP:13785"/>
        <dbReference type="Rhea" id="RHEA-COMP:13971"/>
        <dbReference type="ChEBI" id="CHEBI:15378"/>
        <dbReference type="ChEBI" id="CHEBI:57856"/>
        <dbReference type="ChEBI" id="CHEBI:59789"/>
        <dbReference type="ChEBI" id="CHEBI:138057"/>
        <dbReference type="ChEBI" id="CHEBI:138315"/>
        <dbReference type="EC" id="2.1.1.244"/>
    </reaction>
</comment>
<dbReference type="EMBL" id="SFCI01001244">
    <property type="protein sequence ID" value="TFY76323.1"/>
    <property type="molecule type" value="Genomic_DNA"/>
</dbReference>
<evidence type="ECO:0000313" key="12">
    <source>
        <dbReference type="EMBL" id="TFY76323.1"/>
    </source>
</evidence>
<dbReference type="AlphaFoldDB" id="A0A4Y9ZQL7"/>
<dbReference type="PANTHER" id="PTHR12753:SF0">
    <property type="entry name" value="ALPHA N-TERMINAL PROTEIN METHYLTRANSFERASE 1"/>
    <property type="match status" value="1"/>
</dbReference>
<dbReference type="GO" id="GO:0005737">
    <property type="term" value="C:cytoplasm"/>
    <property type="evidence" value="ECO:0007669"/>
    <property type="project" value="TreeGrafter"/>
</dbReference>
<dbReference type="InterPro" id="IPR029063">
    <property type="entry name" value="SAM-dependent_MTases_sf"/>
</dbReference>
<proteinExistence type="inferred from homology"/>
<evidence type="ECO:0000256" key="9">
    <source>
        <dbReference type="ARBA" id="ARBA00047885"/>
    </source>
</evidence>
<dbReference type="Proteomes" id="UP000298061">
    <property type="component" value="Unassembled WGS sequence"/>
</dbReference>
<evidence type="ECO:0000256" key="4">
    <source>
        <dbReference type="ARBA" id="ARBA00022691"/>
    </source>
</evidence>
<evidence type="ECO:0000256" key="3">
    <source>
        <dbReference type="ARBA" id="ARBA00022679"/>
    </source>
</evidence>
<dbReference type="EC" id="2.1.1.244" evidence="5"/>
<evidence type="ECO:0000256" key="1">
    <source>
        <dbReference type="ARBA" id="ARBA00009059"/>
    </source>
</evidence>
<dbReference type="OrthoDB" id="1298661at2759"/>
<sequence>MSPKRKQPDPVVQDGIKYWSSQPASYDGVLGGWIWDWVPPAHRVSRIAPVPHASDAELCTVPSAIRPLNAKPPTRRIRALDVGAGIGRVTADTLLHLVDDAALVEPVDALVQEAYARGTASMNPPAAPAEDTPAQDNDADDAEHGQEPPPRPWKGIADKSKSVSFFQATLQEVDPASLSTSAKYLGRVGYTPDPPDADADSGFDVVWCQWCLMYMGDEDLVAFLRRAKKALRTPEEGRKPSVIVVKENVAAELEYGKAAVVWDEEDSSVTRSDLAWKAIFKEAGLQLFHQQVQKGLPEGLFTVKMYALK</sequence>
<feature type="region of interest" description="Disordered" evidence="11">
    <location>
        <begin position="120"/>
        <end position="157"/>
    </location>
</feature>
<evidence type="ECO:0000313" key="13">
    <source>
        <dbReference type="Proteomes" id="UP000298061"/>
    </source>
</evidence>
<comment type="catalytic activity">
    <reaction evidence="9">
        <text>N-terminal L-prolyl-L-prolyl-L-lysyl-[protein] + 2 S-adenosyl-L-methionine = N-terminal N,N-dimethyl-L-prolyl-L-prolyl-L-lysyl-[protein] + 2 S-adenosyl-L-homocysteine + 2 H(+)</text>
        <dbReference type="Rhea" id="RHEA:54736"/>
        <dbReference type="Rhea" id="RHEA-COMP:13787"/>
        <dbReference type="Rhea" id="RHEA-COMP:13974"/>
        <dbReference type="ChEBI" id="CHEBI:15378"/>
        <dbReference type="ChEBI" id="CHEBI:57856"/>
        <dbReference type="ChEBI" id="CHEBI:59789"/>
        <dbReference type="ChEBI" id="CHEBI:138059"/>
        <dbReference type="ChEBI" id="CHEBI:138318"/>
        <dbReference type="EC" id="2.1.1.244"/>
    </reaction>
</comment>
<reference evidence="12 13" key="1">
    <citation type="submission" date="2019-02" db="EMBL/GenBank/DDBJ databases">
        <title>Genome sequencing of the rare red list fungi Hericium alpestre (H. flagellum).</title>
        <authorList>
            <person name="Buettner E."/>
            <person name="Kellner H."/>
        </authorList>
    </citation>
    <scope>NUCLEOTIDE SEQUENCE [LARGE SCALE GENOMIC DNA]</scope>
    <source>
        <strain evidence="12 13">DSM 108284</strain>
    </source>
</reference>
<protein>
    <recommendedName>
        <fullName evidence="6">Alpha N-terminal protein methyltransferase 1</fullName>
        <ecNumber evidence="5">2.1.1.244</ecNumber>
    </recommendedName>
    <alternativeName>
        <fullName evidence="7">X-Pro-Lys N-terminal protein methyltransferase 1</fullName>
    </alternativeName>
</protein>
<comment type="similarity">
    <text evidence="1">Belongs to the methyltransferase superfamily. NTM1 family.</text>
</comment>